<evidence type="ECO:0000259" key="2">
    <source>
        <dbReference type="PROSITE" id="PS51819"/>
    </source>
</evidence>
<dbReference type="PANTHER" id="PTHR46142:SF3">
    <property type="entry name" value="F18B13.24 PROTEIN"/>
    <property type="match status" value="1"/>
</dbReference>
<dbReference type="AlphaFoldDB" id="A0A5C8NU72"/>
<dbReference type="InterPro" id="IPR004360">
    <property type="entry name" value="Glyas_Fos-R_dOase_dom"/>
</dbReference>
<evidence type="ECO:0000313" key="4">
    <source>
        <dbReference type="Proteomes" id="UP000321548"/>
    </source>
</evidence>
<protein>
    <recommendedName>
        <fullName evidence="2">VOC domain-containing protein</fullName>
    </recommendedName>
</protein>
<dbReference type="InterPro" id="IPR037523">
    <property type="entry name" value="VOC_core"/>
</dbReference>
<accession>A0A5C8NU72</accession>
<comment type="caution">
    <text evidence="3">The sequence shown here is derived from an EMBL/GenBank/DDBJ whole genome shotgun (WGS) entry which is preliminary data.</text>
</comment>
<evidence type="ECO:0000256" key="1">
    <source>
        <dbReference type="SAM" id="MobiDB-lite"/>
    </source>
</evidence>
<evidence type="ECO:0000313" key="3">
    <source>
        <dbReference type="EMBL" id="TXL64717.1"/>
    </source>
</evidence>
<name>A0A5C8NU72_9BURK</name>
<proteinExistence type="predicted"/>
<keyword evidence="4" id="KW-1185">Reference proteome</keyword>
<dbReference type="PROSITE" id="PS51819">
    <property type="entry name" value="VOC"/>
    <property type="match status" value="1"/>
</dbReference>
<dbReference type="OrthoDB" id="8562712at2"/>
<sequence>MPIRSLSIASDTTQPGSSSSVTISSSSLRYASSLRVSTGAAGFGGLACAFMAGEITSGRPDAHVLGETQMTVTAIDHVNLSVPSARLPEMLRFYTGIVGLVEGERPNFNFPGHWLYVDGGRLAALHLASYSEDELALAQPTGRFNHVCFRMTGLAALKGRLDAAGLQFREQRREGNPVIQLFVRDPAGVMVELSFDRQAEGDV</sequence>
<dbReference type="PANTHER" id="PTHR46142">
    <property type="match status" value="1"/>
</dbReference>
<dbReference type="EMBL" id="VDUY01000005">
    <property type="protein sequence ID" value="TXL64717.1"/>
    <property type="molecule type" value="Genomic_DNA"/>
</dbReference>
<reference evidence="3 4" key="1">
    <citation type="submission" date="2019-06" db="EMBL/GenBank/DDBJ databases">
        <title>Quisquiliibacterium sp. nov., isolated from a maize field.</title>
        <authorList>
            <person name="Lin S.-Y."/>
            <person name="Tsai C.-F."/>
            <person name="Young C.-C."/>
        </authorList>
    </citation>
    <scope>NUCLEOTIDE SEQUENCE [LARGE SCALE GENOMIC DNA]</scope>
    <source>
        <strain evidence="3 4">CC-CFT501</strain>
    </source>
</reference>
<dbReference type="Proteomes" id="UP000321548">
    <property type="component" value="Unassembled WGS sequence"/>
</dbReference>
<feature type="region of interest" description="Disordered" evidence="1">
    <location>
        <begin position="1"/>
        <end position="22"/>
    </location>
</feature>
<feature type="domain" description="VOC" evidence="2">
    <location>
        <begin position="74"/>
        <end position="196"/>
    </location>
</feature>
<dbReference type="Gene3D" id="3.10.180.10">
    <property type="entry name" value="2,3-Dihydroxybiphenyl 1,2-Dioxygenase, domain 1"/>
    <property type="match status" value="1"/>
</dbReference>
<organism evidence="3 4">
    <name type="scientific">Zeimonas arvi</name>
    <dbReference type="NCBI Taxonomy" id="2498847"/>
    <lineage>
        <taxon>Bacteria</taxon>
        <taxon>Pseudomonadati</taxon>
        <taxon>Pseudomonadota</taxon>
        <taxon>Betaproteobacteria</taxon>
        <taxon>Burkholderiales</taxon>
        <taxon>Burkholderiaceae</taxon>
        <taxon>Zeimonas</taxon>
    </lineage>
</organism>
<dbReference type="SUPFAM" id="SSF54593">
    <property type="entry name" value="Glyoxalase/Bleomycin resistance protein/Dihydroxybiphenyl dioxygenase"/>
    <property type="match status" value="1"/>
</dbReference>
<feature type="compositionally biased region" description="Polar residues" evidence="1">
    <location>
        <begin position="7"/>
        <end position="16"/>
    </location>
</feature>
<dbReference type="InterPro" id="IPR029068">
    <property type="entry name" value="Glyas_Bleomycin-R_OHBP_Dase"/>
</dbReference>
<dbReference type="Pfam" id="PF00903">
    <property type="entry name" value="Glyoxalase"/>
    <property type="match status" value="1"/>
</dbReference>
<gene>
    <name evidence="3" type="ORF">FHP08_13315</name>
</gene>